<dbReference type="EMBL" id="BKCJ010007461">
    <property type="protein sequence ID" value="GEU77387.1"/>
    <property type="molecule type" value="Genomic_DNA"/>
</dbReference>
<keyword evidence="3" id="KW-0548">Nucleotidyltransferase</keyword>
<dbReference type="SUPFAM" id="SSF56219">
    <property type="entry name" value="DNase I-like"/>
    <property type="match status" value="1"/>
</dbReference>
<name>A0A6L2MVY0_TANCI</name>
<organism evidence="3">
    <name type="scientific">Tanacetum cinerariifolium</name>
    <name type="common">Dalmatian daisy</name>
    <name type="synonym">Chrysanthemum cinerariifolium</name>
    <dbReference type="NCBI Taxonomy" id="118510"/>
    <lineage>
        <taxon>Eukaryota</taxon>
        <taxon>Viridiplantae</taxon>
        <taxon>Streptophyta</taxon>
        <taxon>Embryophyta</taxon>
        <taxon>Tracheophyta</taxon>
        <taxon>Spermatophyta</taxon>
        <taxon>Magnoliopsida</taxon>
        <taxon>eudicotyledons</taxon>
        <taxon>Gunneridae</taxon>
        <taxon>Pentapetalae</taxon>
        <taxon>asterids</taxon>
        <taxon>campanulids</taxon>
        <taxon>Asterales</taxon>
        <taxon>Asteraceae</taxon>
        <taxon>Asteroideae</taxon>
        <taxon>Anthemideae</taxon>
        <taxon>Anthemidinae</taxon>
        <taxon>Tanacetum</taxon>
    </lineage>
</organism>
<evidence type="ECO:0000313" key="3">
    <source>
        <dbReference type="EMBL" id="GEU77387.1"/>
    </source>
</evidence>
<protein>
    <submittedName>
        <fullName evidence="3">RNA-directed DNA polymerase, eukaryota</fullName>
    </submittedName>
</protein>
<proteinExistence type="predicted"/>
<dbReference type="InterPro" id="IPR052343">
    <property type="entry name" value="Retrotransposon-Effector_Assoc"/>
</dbReference>
<feature type="compositionally biased region" description="Polar residues" evidence="1">
    <location>
        <begin position="389"/>
        <end position="415"/>
    </location>
</feature>
<dbReference type="Gene3D" id="3.30.70.330">
    <property type="match status" value="1"/>
</dbReference>
<dbReference type="InterPro" id="IPR012677">
    <property type="entry name" value="Nucleotide-bd_a/b_plait_sf"/>
</dbReference>
<sequence length="1370" mass="155887">KELFHHCKQYGHVVDSFIPNKRSKSGKRFGFVKFINVFNKERLVDNLCTVWIGRSKLQANLATFKRENKMGSGKEGRTENDVNIRQKFSTSNSAESIGTGKTFVSVVKKSSMAVETQSNPKIFLDDECMNKKDLSLALMGRVKDWALLAKLKKTLCIEGFNNLNISYLGELWVLLESESSKAEDFFSNNTGAGSWFSVLQQADDNFVPDGRLAWMEVDGIPFKLWTGKTFRRIASKWGELLDVEEDELNFHSKRICIFTKVRQIIHESFKVIFRGKVHWVRAIEVPGWTPEFSEEEEEEDLSVEGNFDGNHETQEVNNNFDESDKEKVLETEFEVPSGKKDSKSEDPFGIYSLLQKNKPNTESKVIEEDHRGIAEKVIEEKENGENLFVNNDIGNDSSNLGNKNGASTGSDQSDIPRSGGSILNLMEEVVKAGQTMGYNMEGCIKDINDIIESQGEFGGVWLKSGIDLLIVVVYAPQYAKEKRMMWEYLTHISNTWDGKIVMMGDFNEVRSKSDRFGSNYNVHNAEVFNSFIYKEGIEEVPLGGSAFTWCHKSASKMSRLDRFFVFENLLIACPNFSAITLERFLSDHRPILLRETSFDYGPIPFRFYRYWLDVDGFDKMVRDSWEAAPGNKNNVIRSFMGKLKLLKDRIHIWLSIHKANSRCETFILKEDLRVCDEKIDKGMGSMEVVQNRLGDENVKFFHGILNKKRSQSQIRGVMANGMWIEDPTKVKCKFLEHFQGRFDKPPQNHALIDIHFPNSLTNDHKVDLEQMVTKEEVKRAVWDCGVDKSSGPNGFSFCFYLYFWPMIEDDVFGVVEYFFIHGDMLKGCNSNFIALIPKIIDANLVKDFCPISLIGSLYKIIAKVLANRLVGVLSDLVNEVQSAFVADTQILDGLFILNEDFLDDVLDKFGFCAKWRTWIQSCLRSSRGSILINGSPTEEFQFFRGLKQGDPLSPFLFILVMESLHISFQRVVNAGLFNGINISSTVNLSHLFYANDAIFIGQWNELNIDTLIRVLECFFRASGLRINMCKSKIMGVNVEDAKVKSAANKLGCLFLKTPFYYLGTKVGENMSRKHAWNEIVEKVISCLSRWKLKTLSIGGRFTLLKSVLENRGLGVSSLYALNRGLMFKWLWRFYSQNHLLWTKVIKALYGEEGSLDKDGTFGGRTCWTSIIQEVKVLQDHGINVRDFIKLKLGNGDGSRFWIDKWYEGGVLKSLFPRVYALELNKNISVSSKLNAPSLDTSFRRIARSGIEETQFKSMAEIVKETSLEPRDDRKNGAVKPIKDQGITQLTMVVLHNLGLRHLDNNPRVPAQNGGFAFIVKNKGIDNDAAYPYEAEGATCNTKEESIHAAKITRQEDVPAEYDFKFYSSGV</sequence>
<dbReference type="PANTHER" id="PTHR46890">
    <property type="entry name" value="NON-LTR RETROLELEMENT REVERSE TRANSCRIPTASE-LIKE PROTEIN-RELATED"/>
    <property type="match status" value="1"/>
</dbReference>
<evidence type="ECO:0000259" key="2">
    <source>
        <dbReference type="PROSITE" id="PS50878"/>
    </source>
</evidence>
<dbReference type="InterPro" id="IPR035979">
    <property type="entry name" value="RBD_domain_sf"/>
</dbReference>
<dbReference type="InterPro" id="IPR036691">
    <property type="entry name" value="Endo/exonu/phosph_ase_sf"/>
</dbReference>
<dbReference type="PROSITE" id="PS50878">
    <property type="entry name" value="RT_POL"/>
    <property type="match status" value="1"/>
</dbReference>
<dbReference type="Pfam" id="PF00078">
    <property type="entry name" value="RVT_1"/>
    <property type="match status" value="1"/>
</dbReference>
<dbReference type="GO" id="GO:0003676">
    <property type="term" value="F:nucleic acid binding"/>
    <property type="evidence" value="ECO:0007669"/>
    <property type="project" value="InterPro"/>
</dbReference>
<feature type="non-terminal residue" evidence="3">
    <location>
        <position position="1"/>
    </location>
</feature>
<dbReference type="CDD" id="cd01650">
    <property type="entry name" value="RT_nLTR_like"/>
    <property type="match status" value="1"/>
</dbReference>
<evidence type="ECO:0000256" key="1">
    <source>
        <dbReference type="SAM" id="MobiDB-lite"/>
    </source>
</evidence>
<dbReference type="InterPro" id="IPR000477">
    <property type="entry name" value="RT_dom"/>
</dbReference>
<comment type="caution">
    <text evidence="3">The sequence shown here is derived from an EMBL/GenBank/DDBJ whole genome shotgun (WGS) entry which is preliminary data.</text>
</comment>
<dbReference type="GO" id="GO:0003964">
    <property type="term" value="F:RNA-directed DNA polymerase activity"/>
    <property type="evidence" value="ECO:0007669"/>
    <property type="project" value="UniProtKB-KW"/>
</dbReference>
<dbReference type="Gene3D" id="3.60.10.10">
    <property type="entry name" value="Endonuclease/exonuclease/phosphatase"/>
    <property type="match status" value="1"/>
</dbReference>
<gene>
    <name evidence="3" type="ORF">Tci_049365</name>
</gene>
<feature type="region of interest" description="Disordered" evidence="1">
    <location>
        <begin position="389"/>
        <end position="418"/>
    </location>
</feature>
<feature type="region of interest" description="Disordered" evidence="1">
    <location>
        <begin position="306"/>
        <end position="327"/>
    </location>
</feature>
<dbReference type="SUPFAM" id="SSF54928">
    <property type="entry name" value="RNA-binding domain, RBD"/>
    <property type="match status" value="1"/>
</dbReference>
<keyword evidence="3" id="KW-0808">Transferase</keyword>
<accession>A0A6L2MVY0</accession>
<keyword evidence="3" id="KW-0695">RNA-directed DNA polymerase</keyword>
<feature type="domain" description="Reverse transcriptase" evidence="2">
    <location>
        <begin position="817"/>
        <end position="1066"/>
    </location>
</feature>
<dbReference type="PANTHER" id="PTHR46890:SF50">
    <property type="entry name" value="RNA-DIRECTED DNA POLYMERASE, EUKARYOTA, REVERSE TRANSCRIPTASE ZINC-BINDING DOMAIN PROTEIN-RELATED"/>
    <property type="match status" value="1"/>
</dbReference>
<reference evidence="3" key="1">
    <citation type="journal article" date="2019" name="Sci. Rep.">
        <title>Draft genome of Tanacetum cinerariifolium, the natural source of mosquito coil.</title>
        <authorList>
            <person name="Yamashiro T."/>
            <person name="Shiraishi A."/>
            <person name="Satake H."/>
            <person name="Nakayama K."/>
        </authorList>
    </citation>
    <scope>NUCLEOTIDE SEQUENCE</scope>
</reference>
<dbReference type="CDD" id="cd00590">
    <property type="entry name" value="RRM_SF"/>
    <property type="match status" value="1"/>
</dbReference>